<keyword evidence="1" id="KW-0472">Membrane</keyword>
<dbReference type="InterPro" id="IPR009339">
    <property type="entry name" value="DUF998"/>
</dbReference>
<keyword evidence="1" id="KW-0812">Transmembrane</keyword>
<dbReference type="Proteomes" id="UP000280668">
    <property type="component" value="Unassembled WGS sequence"/>
</dbReference>
<feature type="transmembrane region" description="Helical" evidence="1">
    <location>
        <begin position="72"/>
        <end position="89"/>
    </location>
</feature>
<proteinExistence type="predicted"/>
<feature type="transmembrane region" description="Helical" evidence="1">
    <location>
        <begin position="142"/>
        <end position="162"/>
    </location>
</feature>
<gene>
    <name evidence="2" type="ORF">EDD31_1138</name>
</gene>
<evidence type="ECO:0000313" key="2">
    <source>
        <dbReference type="EMBL" id="ROR72779.1"/>
    </source>
</evidence>
<dbReference type="OrthoDB" id="8159487at2"/>
<evidence type="ECO:0000313" key="3">
    <source>
        <dbReference type="Proteomes" id="UP000280668"/>
    </source>
</evidence>
<comment type="caution">
    <text evidence="2">The sequence shown here is derived from an EMBL/GenBank/DDBJ whole genome shotgun (WGS) entry which is preliminary data.</text>
</comment>
<evidence type="ECO:0000256" key="1">
    <source>
        <dbReference type="SAM" id="Phobius"/>
    </source>
</evidence>
<dbReference type="EMBL" id="RKHK01000001">
    <property type="protein sequence ID" value="ROR72779.1"/>
    <property type="molecule type" value="Genomic_DNA"/>
</dbReference>
<feature type="transmembrane region" description="Helical" evidence="1">
    <location>
        <begin position="6"/>
        <end position="23"/>
    </location>
</feature>
<sequence>MLLWIGAGGALAFPVVFLVDGWLRSGYSSARHTVSALATGARGWLQTANFILCGLAIALGSVGLALAGPLPLAATTGVFGLGLVVSGCFPMDPMRGYPPGTAQDDPEDFSATHRRHDAAGAVVFFVMPAMPAVLALTGEHGATRIVAAVVAAGLIAGVAAFNRAWEKDAAWTGLVQKGTLILACAWLAASFAVAA</sequence>
<accession>A0A3N2BBZ7</accession>
<feature type="transmembrane region" description="Helical" evidence="1">
    <location>
        <begin position="174"/>
        <end position="194"/>
    </location>
</feature>
<keyword evidence="1" id="KW-1133">Transmembrane helix</keyword>
<feature type="transmembrane region" description="Helical" evidence="1">
    <location>
        <begin position="118"/>
        <end position="136"/>
    </location>
</feature>
<name>A0A3N2BBZ7_9MICO</name>
<reference evidence="2 3" key="1">
    <citation type="submission" date="2018-11" db="EMBL/GenBank/DDBJ databases">
        <title>Sequencing the genomes of 1000 actinobacteria strains.</title>
        <authorList>
            <person name="Klenk H.-P."/>
        </authorList>
    </citation>
    <scope>NUCLEOTIDE SEQUENCE [LARGE SCALE GENOMIC DNA]</scope>
    <source>
        <strain evidence="2 3">DSM 11294</strain>
    </source>
</reference>
<dbReference type="AlphaFoldDB" id="A0A3N2BBZ7"/>
<feature type="transmembrane region" description="Helical" evidence="1">
    <location>
        <begin position="44"/>
        <end position="66"/>
    </location>
</feature>
<dbReference type="RefSeq" id="WP_123303297.1">
    <property type="nucleotide sequence ID" value="NZ_RKHK01000001.1"/>
</dbReference>
<keyword evidence="3" id="KW-1185">Reference proteome</keyword>
<organism evidence="2 3">
    <name type="scientific">Bogoriella caseilytica</name>
    <dbReference type="NCBI Taxonomy" id="56055"/>
    <lineage>
        <taxon>Bacteria</taxon>
        <taxon>Bacillati</taxon>
        <taxon>Actinomycetota</taxon>
        <taxon>Actinomycetes</taxon>
        <taxon>Micrococcales</taxon>
        <taxon>Bogoriellaceae</taxon>
        <taxon>Bogoriella</taxon>
    </lineage>
</organism>
<protein>
    <submittedName>
        <fullName evidence="2">Uncharacterized protein DUF998</fullName>
    </submittedName>
</protein>
<dbReference type="Pfam" id="PF06197">
    <property type="entry name" value="DUF998"/>
    <property type="match status" value="1"/>
</dbReference>